<evidence type="ECO:0000256" key="1">
    <source>
        <dbReference type="SAM" id="Phobius"/>
    </source>
</evidence>
<feature type="transmembrane region" description="Helical" evidence="1">
    <location>
        <begin position="58"/>
        <end position="80"/>
    </location>
</feature>
<dbReference type="AlphaFoldDB" id="A0A3E2B1X9"/>
<reference evidence="2 3" key="1">
    <citation type="submission" date="2018-07" db="EMBL/GenBank/DDBJ databases">
        <title>GABA Modulating Bacteria of the Human Gut Microbiota.</title>
        <authorList>
            <person name="Strandwitz P."/>
            <person name="Kim K.H."/>
            <person name="Terekhova D."/>
            <person name="Liu J.K."/>
            <person name="Sharma A."/>
            <person name="Levering J."/>
            <person name="Mcdonald D."/>
            <person name="Dietrich D."/>
            <person name="Ramadhar T.R."/>
            <person name="Lekbua A."/>
            <person name="Mroue N."/>
            <person name="Liston C."/>
            <person name="Stewart E.J."/>
            <person name="Dubin M.J."/>
            <person name="Zengler K."/>
            <person name="Knight R."/>
            <person name="Gilbert J.A."/>
            <person name="Clardy J."/>
            <person name="Lewis K."/>
        </authorList>
    </citation>
    <scope>NUCLEOTIDE SEQUENCE [LARGE SCALE GENOMIC DNA]</scope>
    <source>
        <strain evidence="2 3">KLE1738</strain>
    </source>
</reference>
<keyword evidence="1" id="KW-0812">Transmembrane</keyword>
<evidence type="ECO:0000313" key="3">
    <source>
        <dbReference type="Proteomes" id="UP000260649"/>
    </source>
</evidence>
<dbReference type="RefSeq" id="WP_117142583.1">
    <property type="nucleotide sequence ID" value="NZ_CAKXKJ010000011.1"/>
</dbReference>
<keyword evidence="3" id="KW-1185">Reference proteome</keyword>
<dbReference type="EMBL" id="QQRQ01000019">
    <property type="protein sequence ID" value="RFT06007.1"/>
    <property type="molecule type" value="Genomic_DNA"/>
</dbReference>
<accession>A0A3E2B1X9</accession>
<feature type="transmembrane region" description="Helical" evidence="1">
    <location>
        <begin position="28"/>
        <end position="46"/>
    </location>
</feature>
<gene>
    <name evidence="2" type="ORF">DV520_09700</name>
</gene>
<keyword evidence="1" id="KW-0472">Membrane</keyword>
<dbReference type="Proteomes" id="UP000260649">
    <property type="component" value="Unassembled WGS sequence"/>
</dbReference>
<evidence type="ECO:0008006" key="4">
    <source>
        <dbReference type="Google" id="ProtNLM"/>
    </source>
</evidence>
<dbReference type="OrthoDB" id="1987295at2"/>
<proteinExistence type="predicted"/>
<protein>
    <recommendedName>
        <fullName evidence="4">DUF340 domain-containing protein</fullName>
    </recommendedName>
</protein>
<sequence length="98" mass="11324">MDILIVMCIGILVGRLPLLRRMKKKNEGLSLLCTFLLIFAMGVMLGEKENFFEELSSLGFTSFLFFLLPTGFSIILVYYLTKVFMKKEKNSEEREEAK</sequence>
<keyword evidence="1" id="KW-1133">Transmembrane helix</keyword>
<comment type="caution">
    <text evidence="2">The sequence shown here is derived from an EMBL/GenBank/DDBJ whole genome shotgun (WGS) entry which is preliminary data.</text>
</comment>
<organism evidence="2 3">
    <name type="scientific">Evtepia gabavorous</name>
    <dbReference type="NCBI Taxonomy" id="2211183"/>
    <lineage>
        <taxon>Bacteria</taxon>
        <taxon>Bacillati</taxon>
        <taxon>Bacillota</taxon>
        <taxon>Clostridia</taxon>
        <taxon>Eubacteriales</taxon>
        <taxon>Evtepia</taxon>
    </lineage>
</organism>
<name>A0A3E2B1X9_9FIRM</name>
<evidence type="ECO:0000313" key="2">
    <source>
        <dbReference type="EMBL" id="RFT06007.1"/>
    </source>
</evidence>
<dbReference type="GeneID" id="97996007"/>